<keyword evidence="1" id="KW-0732">Signal</keyword>
<evidence type="ECO:0000256" key="1">
    <source>
        <dbReference type="SAM" id="SignalP"/>
    </source>
</evidence>
<evidence type="ECO:0000313" key="2">
    <source>
        <dbReference type="EMBL" id="KAI9160672.1"/>
    </source>
</evidence>
<organism evidence="2 3">
    <name type="scientific">Acer negundo</name>
    <name type="common">Box elder</name>
    <dbReference type="NCBI Taxonomy" id="4023"/>
    <lineage>
        <taxon>Eukaryota</taxon>
        <taxon>Viridiplantae</taxon>
        <taxon>Streptophyta</taxon>
        <taxon>Embryophyta</taxon>
        <taxon>Tracheophyta</taxon>
        <taxon>Spermatophyta</taxon>
        <taxon>Magnoliopsida</taxon>
        <taxon>eudicotyledons</taxon>
        <taxon>Gunneridae</taxon>
        <taxon>Pentapetalae</taxon>
        <taxon>rosids</taxon>
        <taxon>malvids</taxon>
        <taxon>Sapindales</taxon>
        <taxon>Sapindaceae</taxon>
        <taxon>Hippocastanoideae</taxon>
        <taxon>Acereae</taxon>
        <taxon>Acer</taxon>
    </lineage>
</organism>
<feature type="signal peptide" evidence="1">
    <location>
        <begin position="1"/>
        <end position="28"/>
    </location>
</feature>
<evidence type="ECO:0000313" key="3">
    <source>
        <dbReference type="Proteomes" id="UP001064489"/>
    </source>
</evidence>
<protein>
    <submittedName>
        <fullName evidence="2">Uncharacterized protein</fullName>
    </submittedName>
</protein>
<feature type="chain" id="PRO_5042177793" evidence="1">
    <location>
        <begin position="29"/>
        <end position="109"/>
    </location>
</feature>
<dbReference type="Proteomes" id="UP001064489">
    <property type="component" value="Chromosome 2"/>
</dbReference>
<comment type="caution">
    <text evidence="2">The sequence shown here is derived from an EMBL/GenBank/DDBJ whole genome shotgun (WGS) entry which is preliminary data.</text>
</comment>
<keyword evidence="3" id="KW-1185">Reference proteome</keyword>
<sequence length="109" mass="12173">MAKITGMRKLVIITAMVLFMFMAIVAEAGRFPGDMKCYHKCYDKYCHFTKPVARCVAFCCQKCRLPDPEALDDCTLSCVDSKCNNFSSDMVDELEGCVGSCAENCKKNN</sequence>
<gene>
    <name evidence="2" type="ORF">LWI28_010540</name>
</gene>
<reference evidence="2" key="2">
    <citation type="submission" date="2023-02" db="EMBL/GenBank/DDBJ databases">
        <authorList>
            <person name="Swenson N.G."/>
            <person name="Wegrzyn J.L."/>
            <person name="Mcevoy S.L."/>
        </authorList>
    </citation>
    <scope>NUCLEOTIDE SEQUENCE</scope>
    <source>
        <strain evidence="2">91603</strain>
        <tissue evidence="2">Leaf</tissue>
    </source>
</reference>
<dbReference type="EMBL" id="JAJSOW010000106">
    <property type="protein sequence ID" value="KAI9160672.1"/>
    <property type="molecule type" value="Genomic_DNA"/>
</dbReference>
<accession>A0AAD5IEE5</accession>
<dbReference type="AlphaFoldDB" id="A0AAD5IEE5"/>
<reference evidence="2" key="1">
    <citation type="journal article" date="2022" name="Plant J.">
        <title>Strategies of tolerance reflected in two North American maple genomes.</title>
        <authorList>
            <person name="McEvoy S.L."/>
            <person name="Sezen U.U."/>
            <person name="Trouern-Trend A."/>
            <person name="McMahon S.M."/>
            <person name="Schaberg P.G."/>
            <person name="Yang J."/>
            <person name="Wegrzyn J.L."/>
            <person name="Swenson N.G."/>
        </authorList>
    </citation>
    <scope>NUCLEOTIDE SEQUENCE</scope>
    <source>
        <strain evidence="2">91603</strain>
    </source>
</reference>
<name>A0AAD5IEE5_ACENE</name>
<proteinExistence type="predicted"/>